<evidence type="ECO:0000256" key="1">
    <source>
        <dbReference type="SAM" id="MobiDB-lite"/>
    </source>
</evidence>
<feature type="region of interest" description="Disordered" evidence="1">
    <location>
        <begin position="133"/>
        <end position="165"/>
    </location>
</feature>
<keyword evidence="3" id="KW-1185">Reference proteome</keyword>
<dbReference type="GO" id="GO:0006396">
    <property type="term" value="P:RNA processing"/>
    <property type="evidence" value="ECO:0007669"/>
    <property type="project" value="InterPro"/>
</dbReference>
<accession>A0A9P9F598</accession>
<feature type="region of interest" description="Disordered" evidence="1">
    <location>
        <begin position="69"/>
        <end position="107"/>
    </location>
</feature>
<evidence type="ECO:0000313" key="3">
    <source>
        <dbReference type="Proteomes" id="UP000738349"/>
    </source>
</evidence>
<dbReference type="InterPro" id="IPR007175">
    <property type="entry name" value="Rpr2/Snm1/Rpp21"/>
</dbReference>
<dbReference type="AlphaFoldDB" id="A0A9P9F598"/>
<evidence type="ECO:0000313" key="2">
    <source>
        <dbReference type="EMBL" id="KAH7153199.1"/>
    </source>
</evidence>
<name>A0A9P9F598_9HYPO</name>
<reference evidence="2" key="1">
    <citation type="journal article" date="2021" name="Nat. Commun.">
        <title>Genetic determinants of endophytism in the Arabidopsis root mycobiome.</title>
        <authorList>
            <person name="Mesny F."/>
            <person name="Miyauchi S."/>
            <person name="Thiergart T."/>
            <person name="Pickel B."/>
            <person name="Atanasova L."/>
            <person name="Karlsson M."/>
            <person name="Huettel B."/>
            <person name="Barry K.W."/>
            <person name="Haridas S."/>
            <person name="Chen C."/>
            <person name="Bauer D."/>
            <person name="Andreopoulos W."/>
            <person name="Pangilinan J."/>
            <person name="LaButti K."/>
            <person name="Riley R."/>
            <person name="Lipzen A."/>
            <person name="Clum A."/>
            <person name="Drula E."/>
            <person name="Henrissat B."/>
            <person name="Kohler A."/>
            <person name="Grigoriev I.V."/>
            <person name="Martin F.M."/>
            <person name="Hacquard S."/>
        </authorList>
    </citation>
    <scope>NUCLEOTIDE SEQUENCE</scope>
    <source>
        <strain evidence="2">MPI-CAGE-AT-0147</strain>
    </source>
</reference>
<sequence>MALEHIPGTASYLTNAAHLLRMTAPGASAHLMSHRNQLLDEHWVHRSETQLQHACGGCGIISITSWGNMKTERPQHSRRKAKSLASRSTGAGSNSGSTEASKTTNRHRTMHCVRCQRVTTITLTPPGRAVRLKAKKLTTIRKPATQDTPKPTANSSSKKRAKNRKAGLQALLTGQQQAANPLSLSHFMK</sequence>
<dbReference type="EMBL" id="JAGMUV010000006">
    <property type="protein sequence ID" value="KAH7153199.1"/>
    <property type="molecule type" value="Genomic_DNA"/>
</dbReference>
<dbReference type="Proteomes" id="UP000738349">
    <property type="component" value="Unassembled WGS sequence"/>
</dbReference>
<organism evidence="2 3">
    <name type="scientific">Dactylonectria macrodidyma</name>
    <dbReference type="NCBI Taxonomy" id="307937"/>
    <lineage>
        <taxon>Eukaryota</taxon>
        <taxon>Fungi</taxon>
        <taxon>Dikarya</taxon>
        <taxon>Ascomycota</taxon>
        <taxon>Pezizomycotina</taxon>
        <taxon>Sordariomycetes</taxon>
        <taxon>Hypocreomycetidae</taxon>
        <taxon>Hypocreales</taxon>
        <taxon>Nectriaceae</taxon>
        <taxon>Dactylonectria</taxon>
    </lineage>
</organism>
<gene>
    <name evidence="2" type="ORF">EDB81DRAFT_449727</name>
</gene>
<dbReference type="OrthoDB" id="438080at2759"/>
<dbReference type="Pfam" id="PF04032">
    <property type="entry name" value="Rpr2"/>
    <property type="match status" value="1"/>
</dbReference>
<feature type="compositionally biased region" description="Polar residues" evidence="1">
    <location>
        <begin position="89"/>
        <end position="103"/>
    </location>
</feature>
<protein>
    <submittedName>
        <fullName evidence="2">Uncharacterized protein</fullName>
    </submittedName>
</protein>
<comment type="caution">
    <text evidence="2">The sequence shown here is derived from an EMBL/GenBank/DDBJ whole genome shotgun (WGS) entry which is preliminary data.</text>
</comment>
<proteinExistence type="predicted"/>